<evidence type="ECO:0000259" key="14">
    <source>
        <dbReference type="PROSITE" id="PS51672"/>
    </source>
</evidence>
<dbReference type="InterPro" id="IPR050147">
    <property type="entry name" value="Ser/Thr_Dehydratase"/>
</dbReference>
<evidence type="ECO:0000256" key="1">
    <source>
        <dbReference type="ARBA" id="ARBA00001274"/>
    </source>
</evidence>
<dbReference type="PROSITE" id="PS51672">
    <property type="entry name" value="ACT_LIKE"/>
    <property type="match status" value="2"/>
</dbReference>
<dbReference type="InterPro" id="IPR001926">
    <property type="entry name" value="TrpB-like_PALP"/>
</dbReference>
<dbReference type="PANTHER" id="PTHR48078:SF11">
    <property type="entry name" value="THREONINE DEHYDRATASE, MITOCHONDRIAL"/>
    <property type="match status" value="1"/>
</dbReference>
<dbReference type="PROSITE" id="PS00165">
    <property type="entry name" value="DEHYDRATASE_SER_THR"/>
    <property type="match status" value="1"/>
</dbReference>
<protein>
    <recommendedName>
        <fullName evidence="13">L-threonine dehydratase</fullName>
        <ecNumber evidence="13">4.3.1.19</ecNumber>
    </recommendedName>
    <alternativeName>
        <fullName evidence="13">Threonine deaminase</fullName>
    </alternativeName>
</protein>
<sequence>MQDYIRKILAARVYDVAMESPLDAMPRLSQRLGCAVRVKREDLQPVFSFKLRGAYNKMAGLAREQLDKGVICASAGNHAQGVALAAQALKASAIIVMPRTTPDIKIQAVRSRGGEVVLHGESFDEAYAHARQLEAEQGLTFIHPYDDPDVIAGQGTVGMEILRQHPDPIEAVFVPVGGGGLAAGVAVYIKFLRPDVKVIGVEPEEAASMAAAIAAGDRVILNQVGLFADGVAVRQAGEETFRLCRDLLDGVITVGTDEICAAVKDLFEDTRAIAEPSGAVSLAGLKKYAETRTEAGAAPGGALIAINSGANMNFDRLRHIAERAEIGEHREALLAVTIPEKPDSYRAFIRLLGTRSITEFNYRYADPSAARIFVGVRLSDGEREKAQIIAMLRGNGYPVLDMSDNEMAKLHVRYMVGGRVPGLQDEVIHRFQFPERPGALLKFLDGLSGHWNISLFHYRNHGADYGRVLAGIQVPVEERAQLKRSLDDLGYPYWDETDNPAYRGFLSAGPQPEGGMAD</sequence>
<dbReference type="InterPro" id="IPR000634">
    <property type="entry name" value="Ser/Thr_deHydtase_PyrdxlP-BS"/>
</dbReference>
<evidence type="ECO:0000313" key="15">
    <source>
        <dbReference type="EMBL" id="RUQ61424.1"/>
    </source>
</evidence>
<dbReference type="GO" id="GO:0006565">
    <property type="term" value="P:L-serine catabolic process"/>
    <property type="evidence" value="ECO:0007669"/>
    <property type="project" value="TreeGrafter"/>
</dbReference>
<evidence type="ECO:0000256" key="5">
    <source>
        <dbReference type="ARBA" id="ARBA00011881"/>
    </source>
</evidence>
<evidence type="ECO:0000256" key="3">
    <source>
        <dbReference type="ARBA" id="ARBA00004810"/>
    </source>
</evidence>
<dbReference type="CDD" id="cd04906">
    <property type="entry name" value="ACT_ThrD-I_1"/>
    <property type="match status" value="1"/>
</dbReference>
<evidence type="ECO:0000256" key="7">
    <source>
        <dbReference type="ARBA" id="ARBA00022624"/>
    </source>
</evidence>
<dbReference type="NCBIfam" id="TIGR01124">
    <property type="entry name" value="ilvA_2Cterm"/>
    <property type="match status" value="1"/>
</dbReference>
<evidence type="ECO:0000256" key="11">
    <source>
        <dbReference type="ARBA" id="ARBA00023304"/>
    </source>
</evidence>
<dbReference type="SUPFAM" id="SSF53686">
    <property type="entry name" value="Tryptophan synthase beta subunit-like PLP-dependent enzymes"/>
    <property type="match status" value="1"/>
</dbReference>
<dbReference type="Pfam" id="PF00291">
    <property type="entry name" value="PALP"/>
    <property type="match status" value="1"/>
</dbReference>
<keyword evidence="6 13" id="KW-0028">Amino-acid biosynthesis</keyword>
<dbReference type="Gene3D" id="3.40.1020.10">
    <property type="entry name" value="Biosynthetic Threonine Deaminase, Domain 3"/>
    <property type="match status" value="1"/>
</dbReference>
<dbReference type="RefSeq" id="WP_127004742.1">
    <property type="nucleotide sequence ID" value="NZ_JAKOAR010000038.1"/>
</dbReference>
<evidence type="ECO:0000256" key="13">
    <source>
        <dbReference type="RuleBase" id="RU362012"/>
    </source>
</evidence>
<dbReference type="GO" id="GO:0030170">
    <property type="term" value="F:pyridoxal phosphate binding"/>
    <property type="evidence" value="ECO:0007669"/>
    <property type="project" value="InterPro"/>
</dbReference>
<dbReference type="CDD" id="cd01562">
    <property type="entry name" value="Thr-dehyd"/>
    <property type="match status" value="1"/>
</dbReference>
<dbReference type="Proteomes" id="UP000280346">
    <property type="component" value="Unassembled WGS sequence"/>
</dbReference>
<dbReference type="EC" id="4.3.1.19" evidence="13"/>
<dbReference type="PANTHER" id="PTHR48078">
    <property type="entry name" value="THREONINE DEHYDRATASE, MITOCHONDRIAL-RELATED"/>
    <property type="match status" value="1"/>
</dbReference>
<dbReference type="FunFam" id="3.40.50.1100:FF:000008">
    <property type="entry name" value="L-threonine dehydratase"/>
    <property type="match status" value="1"/>
</dbReference>
<comment type="similarity">
    <text evidence="4 13">Belongs to the serine/threonine dehydratase family.</text>
</comment>
<dbReference type="InterPro" id="IPR036052">
    <property type="entry name" value="TrpB-like_PALP_sf"/>
</dbReference>
<evidence type="ECO:0000313" key="16">
    <source>
        <dbReference type="Proteomes" id="UP000280346"/>
    </source>
</evidence>
<evidence type="ECO:0000256" key="6">
    <source>
        <dbReference type="ARBA" id="ARBA00022605"/>
    </source>
</evidence>
<feature type="domain" description="ACT-like" evidence="14">
    <location>
        <begin position="427"/>
        <end position="498"/>
    </location>
</feature>
<dbReference type="GO" id="GO:0003941">
    <property type="term" value="F:L-serine ammonia-lyase activity"/>
    <property type="evidence" value="ECO:0007669"/>
    <property type="project" value="TreeGrafter"/>
</dbReference>
<gene>
    <name evidence="13 15" type="primary">ilvA</name>
    <name evidence="15" type="ORF">EJ913_29565</name>
</gene>
<evidence type="ECO:0000256" key="2">
    <source>
        <dbReference type="ARBA" id="ARBA00001933"/>
    </source>
</evidence>
<keyword evidence="7 13" id="KW-0412">Isoleucine biosynthesis</keyword>
<dbReference type="NCBIfam" id="NF009130">
    <property type="entry name" value="PRK12483.1"/>
    <property type="match status" value="1"/>
</dbReference>
<dbReference type="GO" id="GO:0009097">
    <property type="term" value="P:isoleucine biosynthetic process"/>
    <property type="evidence" value="ECO:0007669"/>
    <property type="project" value="UniProtKB-UniRule"/>
</dbReference>
<accession>A0A3S0WQG2</accession>
<evidence type="ECO:0000256" key="10">
    <source>
        <dbReference type="ARBA" id="ARBA00023239"/>
    </source>
</evidence>
<comment type="subunit">
    <text evidence="5 13">Homotetramer.</text>
</comment>
<evidence type="ECO:0000256" key="9">
    <source>
        <dbReference type="ARBA" id="ARBA00022898"/>
    </source>
</evidence>
<dbReference type="FunFam" id="3.40.1020.10:FF:000001">
    <property type="entry name" value="L-threonine dehydratase"/>
    <property type="match status" value="1"/>
</dbReference>
<comment type="catalytic activity">
    <reaction evidence="1 13">
        <text>L-threonine = 2-oxobutanoate + NH4(+)</text>
        <dbReference type="Rhea" id="RHEA:22108"/>
        <dbReference type="ChEBI" id="CHEBI:16763"/>
        <dbReference type="ChEBI" id="CHEBI:28938"/>
        <dbReference type="ChEBI" id="CHEBI:57926"/>
        <dbReference type="EC" id="4.3.1.19"/>
    </reaction>
</comment>
<dbReference type="EMBL" id="RZIJ01000044">
    <property type="protein sequence ID" value="RUQ61424.1"/>
    <property type="molecule type" value="Genomic_DNA"/>
</dbReference>
<name>A0A3S0WQG2_9PROT</name>
<comment type="function">
    <text evidence="12 13">Catalyzes the anaerobic formation of alpha-ketobutyrate and ammonia from threonine in a two-step reaction. The first step involved a dehydration of threonine and a production of enamine intermediates (aminocrotonate), which tautomerizes to its imine form (iminobutyrate). Both intermediates are unstable and short-lived. The second step is the nonenzymatic hydrolysis of the enamine/imine intermediates to form 2-ketobutyrate and free ammonia. In the low water environment of the cell, the second step is accelerated by RidA.</text>
</comment>
<dbReference type="InterPro" id="IPR038110">
    <property type="entry name" value="TD_ACT-like_sf"/>
</dbReference>
<keyword evidence="11 13" id="KW-0100">Branched-chain amino acid biosynthesis</keyword>
<evidence type="ECO:0000256" key="8">
    <source>
        <dbReference type="ARBA" id="ARBA00022737"/>
    </source>
</evidence>
<dbReference type="OrthoDB" id="9811476at2"/>
<keyword evidence="10 13" id="KW-0456">Lyase</keyword>
<dbReference type="AlphaFoldDB" id="A0A3S0WQG2"/>
<evidence type="ECO:0000256" key="4">
    <source>
        <dbReference type="ARBA" id="ARBA00010869"/>
    </source>
</evidence>
<dbReference type="Gene3D" id="3.40.50.1100">
    <property type="match status" value="2"/>
</dbReference>
<comment type="caution">
    <text evidence="15">The sequence shown here is derived from an EMBL/GenBank/DDBJ whole genome shotgun (WGS) entry which is preliminary data.</text>
</comment>
<dbReference type="Pfam" id="PF00585">
    <property type="entry name" value="Thr_dehydrat_C"/>
    <property type="match status" value="2"/>
</dbReference>
<dbReference type="SUPFAM" id="SSF55021">
    <property type="entry name" value="ACT-like"/>
    <property type="match status" value="1"/>
</dbReference>
<proteinExistence type="inferred from homology"/>
<dbReference type="GO" id="GO:0004794">
    <property type="term" value="F:threonine deaminase activity"/>
    <property type="evidence" value="ECO:0007669"/>
    <property type="project" value="UniProtKB-UniRule"/>
</dbReference>
<dbReference type="UniPathway" id="UPA00047">
    <property type="reaction ID" value="UER00054"/>
</dbReference>
<dbReference type="GO" id="GO:0006567">
    <property type="term" value="P:L-threonine catabolic process"/>
    <property type="evidence" value="ECO:0007669"/>
    <property type="project" value="TreeGrafter"/>
</dbReference>
<dbReference type="InterPro" id="IPR045865">
    <property type="entry name" value="ACT-like_dom_sf"/>
</dbReference>
<keyword evidence="8" id="KW-0677">Repeat</keyword>
<dbReference type="InterPro" id="IPR001721">
    <property type="entry name" value="TD_ACT-like"/>
</dbReference>
<evidence type="ECO:0000256" key="12">
    <source>
        <dbReference type="ARBA" id="ARBA00025527"/>
    </source>
</evidence>
<keyword evidence="16" id="KW-1185">Reference proteome</keyword>
<dbReference type="NCBIfam" id="NF006674">
    <property type="entry name" value="PRK09224.1"/>
    <property type="match status" value="1"/>
</dbReference>
<reference evidence="15 16" key="1">
    <citation type="submission" date="2018-12" db="EMBL/GenBank/DDBJ databases">
        <authorList>
            <person name="Yang Y."/>
        </authorList>
    </citation>
    <scope>NUCLEOTIDE SEQUENCE [LARGE SCALE GENOMIC DNA]</scope>
    <source>
        <strain evidence="15 16">GSF71</strain>
    </source>
</reference>
<comment type="pathway">
    <text evidence="3 13">Amino-acid biosynthesis; L-isoleucine biosynthesis; 2-oxobutanoate from L-threonine: step 1/1.</text>
</comment>
<dbReference type="CDD" id="cd04907">
    <property type="entry name" value="ACT_ThrD-I_2"/>
    <property type="match status" value="1"/>
</dbReference>
<feature type="domain" description="ACT-like" evidence="14">
    <location>
        <begin position="332"/>
        <end position="404"/>
    </location>
</feature>
<organism evidence="15 16">
    <name type="scientific">Azospirillum doebereinerae</name>
    <dbReference type="NCBI Taxonomy" id="92933"/>
    <lineage>
        <taxon>Bacteria</taxon>
        <taxon>Pseudomonadati</taxon>
        <taxon>Pseudomonadota</taxon>
        <taxon>Alphaproteobacteria</taxon>
        <taxon>Rhodospirillales</taxon>
        <taxon>Azospirillaceae</taxon>
        <taxon>Azospirillum</taxon>
    </lineage>
</organism>
<comment type="cofactor">
    <cofactor evidence="2 13">
        <name>pyridoxal 5'-phosphate</name>
        <dbReference type="ChEBI" id="CHEBI:597326"/>
    </cofactor>
</comment>
<dbReference type="InterPro" id="IPR005787">
    <property type="entry name" value="Thr_deHydtase_biosynth"/>
</dbReference>
<keyword evidence="9 13" id="KW-0663">Pyridoxal phosphate</keyword>